<dbReference type="EMBL" id="KN847322">
    <property type="protein sequence ID" value="KIW51145.1"/>
    <property type="molecule type" value="Genomic_DNA"/>
</dbReference>
<dbReference type="HOGENOM" id="CLU_2121098_0_0_1"/>
<evidence type="ECO:0000313" key="2">
    <source>
        <dbReference type="Proteomes" id="UP000054342"/>
    </source>
</evidence>
<dbReference type="AlphaFoldDB" id="A0A0D2E901"/>
<protein>
    <submittedName>
        <fullName evidence="1">Uncharacterized protein</fullName>
    </submittedName>
</protein>
<reference evidence="1 2" key="1">
    <citation type="submission" date="2015-01" db="EMBL/GenBank/DDBJ databases">
        <title>The Genome Sequence of Exophiala xenobiotica CBS118157.</title>
        <authorList>
            <consortium name="The Broad Institute Genomics Platform"/>
            <person name="Cuomo C."/>
            <person name="de Hoog S."/>
            <person name="Gorbushina A."/>
            <person name="Stielow B."/>
            <person name="Teixiera M."/>
            <person name="Abouelleil A."/>
            <person name="Chapman S.B."/>
            <person name="Priest M."/>
            <person name="Young S.K."/>
            <person name="Wortman J."/>
            <person name="Nusbaum C."/>
            <person name="Birren B."/>
        </authorList>
    </citation>
    <scope>NUCLEOTIDE SEQUENCE [LARGE SCALE GENOMIC DNA]</scope>
    <source>
        <strain evidence="1 2">CBS 118157</strain>
    </source>
</reference>
<dbReference type="Proteomes" id="UP000054342">
    <property type="component" value="Unassembled WGS sequence"/>
</dbReference>
<organism evidence="1 2">
    <name type="scientific">Exophiala xenobiotica</name>
    <dbReference type="NCBI Taxonomy" id="348802"/>
    <lineage>
        <taxon>Eukaryota</taxon>
        <taxon>Fungi</taxon>
        <taxon>Dikarya</taxon>
        <taxon>Ascomycota</taxon>
        <taxon>Pezizomycotina</taxon>
        <taxon>Eurotiomycetes</taxon>
        <taxon>Chaetothyriomycetidae</taxon>
        <taxon>Chaetothyriales</taxon>
        <taxon>Herpotrichiellaceae</taxon>
        <taxon>Exophiala</taxon>
    </lineage>
</organism>
<proteinExistence type="predicted"/>
<accession>A0A0D2E901</accession>
<evidence type="ECO:0000313" key="1">
    <source>
        <dbReference type="EMBL" id="KIW51145.1"/>
    </source>
</evidence>
<keyword evidence="2" id="KW-1185">Reference proteome</keyword>
<gene>
    <name evidence="1" type="ORF">PV05_09894</name>
</gene>
<name>A0A0D2E901_9EURO</name>
<sequence length="114" mass="12679">MALGWAWADVAADDGDLEIEMTSMCPSQFDVMGTGHDFRQDNSPPTTQLHWYSDWFFGVYQSIDSCESLEEGINASSRPVYHGTDGGASDVTEVKTFCREYKGLHLDTRSGNDD</sequence>
<dbReference type="GeneID" id="25331802"/>
<dbReference type="RefSeq" id="XP_013311729.1">
    <property type="nucleotide sequence ID" value="XM_013456275.1"/>
</dbReference>